<feature type="domain" description="DSBA-like thioredoxin" evidence="1">
    <location>
        <begin position="3"/>
        <end position="201"/>
    </location>
</feature>
<dbReference type="Gene3D" id="3.40.30.10">
    <property type="entry name" value="Glutaredoxin"/>
    <property type="match status" value="1"/>
</dbReference>
<dbReference type="Proteomes" id="UP000314251">
    <property type="component" value="Unassembled WGS sequence"/>
</dbReference>
<dbReference type="PANTHER" id="PTHR13887">
    <property type="entry name" value="GLUTATHIONE S-TRANSFERASE KAPPA"/>
    <property type="match status" value="1"/>
</dbReference>
<reference evidence="2" key="1">
    <citation type="submission" date="2019-10" db="EMBL/GenBank/DDBJ databases">
        <title>Nonomuraea sp. nov., isolated from Phyllanthus amarus.</title>
        <authorList>
            <person name="Klykleung N."/>
            <person name="Tanasupawat S."/>
        </authorList>
    </citation>
    <scope>NUCLEOTIDE SEQUENCE [LARGE SCALE GENOMIC DNA]</scope>
    <source>
        <strain evidence="2">3MP-10</strain>
    </source>
</reference>
<evidence type="ECO:0000259" key="1">
    <source>
        <dbReference type="Pfam" id="PF01323"/>
    </source>
</evidence>
<organism evidence="2 3">
    <name type="scientific">Streptomyces mimosae</name>
    <dbReference type="NCBI Taxonomy" id="2586635"/>
    <lineage>
        <taxon>Bacteria</taxon>
        <taxon>Bacillati</taxon>
        <taxon>Actinomycetota</taxon>
        <taxon>Actinomycetes</taxon>
        <taxon>Kitasatosporales</taxon>
        <taxon>Streptomycetaceae</taxon>
        <taxon>Streptomyces</taxon>
    </lineage>
</organism>
<dbReference type="EMBL" id="VDLY02000009">
    <property type="protein sequence ID" value="KAB8164729.1"/>
    <property type="molecule type" value="Genomic_DNA"/>
</dbReference>
<comment type="caution">
    <text evidence="2">The sequence shown here is derived from an EMBL/GenBank/DDBJ whole genome shotgun (WGS) entry which is preliminary data.</text>
</comment>
<dbReference type="InterPro" id="IPR036249">
    <property type="entry name" value="Thioredoxin-like_sf"/>
</dbReference>
<gene>
    <name evidence="2" type="ORF">FH607_015885</name>
</gene>
<dbReference type="RefSeq" id="WP_139669028.1">
    <property type="nucleotide sequence ID" value="NZ_VDLY02000009.1"/>
</dbReference>
<name>A0A5N6AA67_9ACTN</name>
<sequence>MRVEIWGDIVCPWCYLGLARFEKALAAFPHRERVEVVHRSFELDPSREPGATEPIAEVLGRRFGPQAAEMEGRLVALAEAEGLAYRSDRLVGNTLDAHRLLQLAGERGLQHRLLQGLYAANFARGEDLFGTEALVRLADEAGLDPAEARRVLDDPAAYRDAVHADQRAAAQLGANGVPFYVLDGRFGVSGGQPTEVFAEALTRAWGDRQPLTPLGGTGEAADGAVCGPDGAC</sequence>
<dbReference type="PANTHER" id="PTHR13887:SF41">
    <property type="entry name" value="THIOREDOXIN SUPERFAMILY PROTEIN"/>
    <property type="match status" value="1"/>
</dbReference>
<accession>A0A5N6AA67</accession>
<evidence type="ECO:0000313" key="2">
    <source>
        <dbReference type="EMBL" id="KAB8164729.1"/>
    </source>
</evidence>
<dbReference type="OrthoDB" id="9799122at2"/>
<evidence type="ECO:0000313" key="3">
    <source>
        <dbReference type="Proteomes" id="UP000314251"/>
    </source>
</evidence>
<dbReference type="InterPro" id="IPR001853">
    <property type="entry name" value="DSBA-like_thioredoxin_dom"/>
</dbReference>
<dbReference type="SUPFAM" id="SSF52833">
    <property type="entry name" value="Thioredoxin-like"/>
    <property type="match status" value="1"/>
</dbReference>
<keyword evidence="3" id="KW-1185">Reference proteome</keyword>
<proteinExistence type="predicted"/>
<dbReference type="CDD" id="cd03024">
    <property type="entry name" value="DsbA_FrnE"/>
    <property type="match status" value="1"/>
</dbReference>
<dbReference type="AlphaFoldDB" id="A0A5N6AA67"/>
<dbReference type="GO" id="GO:0016491">
    <property type="term" value="F:oxidoreductase activity"/>
    <property type="evidence" value="ECO:0007669"/>
    <property type="project" value="InterPro"/>
</dbReference>
<dbReference type="Pfam" id="PF01323">
    <property type="entry name" value="DSBA"/>
    <property type="match status" value="1"/>
</dbReference>
<protein>
    <submittedName>
        <fullName evidence="2">DsbA family oxidoreductase</fullName>
    </submittedName>
</protein>